<dbReference type="Pfam" id="PF18916">
    <property type="entry name" value="Lycopene_cyc"/>
    <property type="match status" value="2"/>
</dbReference>
<comment type="pathway">
    <text evidence="2">Carotenoid biosynthesis.</text>
</comment>
<feature type="transmembrane region" description="Helical" evidence="8">
    <location>
        <begin position="184"/>
        <end position="201"/>
    </location>
</feature>
<dbReference type="NCBIfam" id="TIGR03462">
    <property type="entry name" value="CarR_dom_SF"/>
    <property type="match status" value="1"/>
</dbReference>
<feature type="domain" description="Lycopene cyclase" evidence="9">
    <location>
        <begin position="180"/>
        <end position="277"/>
    </location>
</feature>
<evidence type="ECO:0000256" key="3">
    <source>
        <dbReference type="ARBA" id="ARBA00022692"/>
    </source>
</evidence>
<dbReference type="EMBL" id="CP002831">
    <property type="protein sequence ID" value="AFC25641.1"/>
    <property type="molecule type" value="Genomic_DNA"/>
</dbReference>
<feature type="transmembrane region" description="Helical" evidence="8">
    <location>
        <begin position="208"/>
        <end position="230"/>
    </location>
</feature>
<keyword evidence="11" id="KW-1185">Reference proteome</keyword>
<feature type="transmembrane region" description="Helical" evidence="8">
    <location>
        <begin position="128"/>
        <end position="149"/>
    </location>
</feature>
<dbReference type="Proteomes" id="UP000007519">
    <property type="component" value="Chromosome"/>
</dbReference>
<dbReference type="eggNOG" id="ENOG502ZZTD">
    <property type="taxonomic scope" value="Bacteria"/>
</dbReference>
<keyword evidence="4" id="KW-0125">Carotenoid biosynthesis</keyword>
<keyword evidence="5 8" id="KW-1133">Transmembrane helix</keyword>
<evidence type="ECO:0000256" key="4">
    <source>
        <dbReference type="ARBA" id="ARBA00022746"/>
    </source>
</evidence>
<evidence type="ECO:0000313" key="11">
    <source>
        <dbReference type="Proteomes" id="UP000007519"/>
    </source>
</evidence>
<organism evidence="10 11">
    <name type="scientific">Saprospira grandis (strain Lewin)</name>
    <dbReference type="NCBI Taxonomy" id="984262"/>
    <lineage>
        <taxon>Bacteria</taxon>
        <taxon>Pseudomonadati</taxon>
        <taxon>Bacteroidota</taxon>
        <taxon>Saprospiria</taxon>
        <taxon>Saprospirales</taxon>
        <taxon>Saprospiraceae</taxon>
        <taxon>Saprospira</taxon>
    </lineage>
</organism>
<sequence>MQQQTKKWGAALLLGGLPLLWVLYLLWQPLDWQAEQSMQVPAMGPKLSFGEHAYWYLWINIGTIFFPFLLSFDKKVHFYKKWRFLLPGLLMVGGFFLAWDVFFTQMGVWDFNPRYFTYSFLGLPLGEWLFFITVPYACVFIHECLLAYIPKDVLAPIERPLSWLLVFGFYAIGFLGLWMSYTAWTFLLAGSFLLWQLLFVPNHYRSRFYLAYLISIFPFLLVNGILTGGFNQEPVVLYNNSQQLQNLLGFRCGSIPWDDFIYGFLLLFLNVAFFEYFKKKGAKLSDSFKNKD</sequence>
<dbReference type="AlphaFoldDB" id="H6LAP8"/>
<dbReference type="OrthoDB" id="5195186at2"/>
<keyword evidence="7" id="KW-0413">Isomerase</keyword>
<dbReference type="GO" id="GO:0016872">
    <property type="term" value="F:intramolecular lyase activity"/>
    <property type="evidence" value="ECO:0007669"/>
    <property type="project" value="InterPro"/>
</dbReference>
<dbReference type="HOGENOM" id="CLU_083013_0_0_10"/>
<evidence type="ECO:0000259" key="9">
    <source>
        <dbReference type="Pfam" id="PF18916"/>
    </source>
</evidence>
<feature type="transmembrane region" description="Helical" evidence="8">
    <location>
        <begin position="53"/>
        <end position="72"/>
    </location>
</feature>
<evidence type="ECO:0000256" key="1">
    <source>
        <dbReference type="ARBA" id="ARBA00004141"/>
    </source>
</evidence>
<evidence type="ECO:0000256" key="5">
    <source>
        <dbReference type="ARBA" id="ARBA00022989"/>
    </source>
</evidence>
<dbReference type="GO" id="GO:0016117">
    <property type="term" value="P:carotenoid biosynthetic process"/>
    <property type="evidence" value="ECO:0007669"/>
    <property type="project" value="UniProtKB-KW"/>
</dbReference>
<dbReference type="STRING" id="984262.SGRA_2913"/>
<comment type="subcellular location">
    <subcellularLocation>
        <location evidence="1">Membrane</location>
        <topology evidence="1">Multi-pass membrane protein</topology>
    </subcellularLocation>
</comment>
<feature type="transmembrane region" description="Helical" evidence="8">
    <location>
        <begin position="260"/>
        <end position="277"/>
    </location>
</feature>
<evidence type="ECO:0000313" key="10">
    <source>
        <dbReference type="EMBL" id="AFC25641.1"/>
    </source>
</evidence>
<evidence type="ECO:0000256" key="6">
    <source>
        <dbReference type="ARBA" id="ARBA00023136"/>
    </source>
</evidence>
<evidence type="ECO:0000256" key="2">
    <source>
        <dbReference type="ARBA" id="ARBA00004829"/>
    </source>
</evidence>
<reference evidence="10 11" key="1">
    <citation type="journal article" date="2012" name="Stand. Genomic Sci.">
        <title>Complete genome sequencing and analysis of Saprospira grandis str. Lewin, a predatory marine bacterium.</title>
        <authorList>
            <person name="Saw J.H."/>
            <person name="Yuryev A."/>
            <person name="Kanbe M."/>
            <person name="Hou S."/>
            <person name="Young A.G."/>
            <person name="Aizawa S."/>
            <person name="Alam M."/>
        </authorList>
    </citation>
    <scope>NUCLEOTIDE SEQUENCE [LARGE SCALE GENOMIC DNA]</scope>
    <source>
        <strain evidence="10 11">Lewin</strain>
    </source>
</reference>
<dbReference type="InterPro" id="IPR017825">
    <property type="entry name" value="Lycopene_cyclase_dom"/>
</dbReference>
<feature type="transmembrane region" description="Helical" evidence="8">
    <location>
        <begin position="84"/>
        <end position="108"/>
    </location>
</feature>
<protein>
    <submittedName>
        <fullName evidence="10">Lycopene cyclase domain protein</fullName>
    </submittedName>
</protein>
<keyword evidence="3 8" id="KW-0812">Transmembrane</keyword>
<dbReference type="KEGG" id="sgn:SGRA_2913"/>
<dbReference type="GO" id="GO:0045436">
    <property type="term" value="F:lycopene beta cyclase activity"/>
    <property type="evidence" value="ECO:0007669"/>
    <property type="project" value="UniProtKB-ARBA"/>
</dbReference>
<evidence type="ECO:0000256" key="8">
    <source>
        <dbReference type="SAM" id="Phobius"/>
    </source>
</evidence>
<feature type="transmembrane region" description="Helical" evidence="8">
    <location>
        <begin position="161"/>
        <end position="178"/>
    </location>
</feature>
<evidence type="ECO:0000256" key="7">
    <source>
        <dbReference type="ARBA" id="ARBA00023235"/>
    </source>
</evidence>
<accession>H6LAP8</accession>
<feature type="domain" description="Lycopene cyclase" evidence="9">
    <location>
        <begin position="54"/>
        <end position="145"/>
    </location>
</feature>
<dbReference type="GO" id="GO:0016020">
    <property type="term" value="C:membrane"/>
    <property type="evidence" value="ECO:0007669"/>
    <property type="project" value="UniProtKB-SubCell"/>
</dbReference>
<proteinExistence type="predicted"/>
<gene>
    <name evidence="10" type="ordered locus">SGRA_2913</name>
</gene>
<feature type="transmembrane region" description="Helical" evidence="8">
    <location>
        <begin position="7"/>
        <end position="27"/>
    </location>
</feature>
<dbReference type="RefSeq" id="WP_015693244.1">
    <property type="nucleotide sequence ID" value="NC_016940.1"/>
</dbReference>
<name>H6LAP8_SAPGL</name>
<keyword evidence="6 8" id="KW-0472">Membrane</keyword>